<dbReference type="PROSITE" id="PS51318">
    <property type="entry name" value="TAT"/>
    <property type="match status" value="1"/>
</dbReference>
<evidence type="ECO:0000256" key="4">
    <source>
        <dbReference type="ARBA" id="ARBA00022801"/>
    </source>
</evidence>
<dbReference type="STRING" id="767519.SAMN05216559_1965"/>
<dbReference type="SMART" id="SM01225">
    <property type="entry name" value="G8"/>
    <property type="match status" value="1"/>
</dbReference>
<comment type="subcellular location">
    <subcellularLocation>
        <location evidence="1">Cell membrane</location>
    </subcellularLocation>
</comment>
<dbReference type="PANTHER" id="PTHR46769">
    <property type="entry name" value="POLYCYSTIC KIDNEY AND HEPATIC DISEASE 1 (AUTOSOMAL RECESSIVE)-LIKE 1"/>
    <property type="match status" value="1"/>
</dbReference>
<dbReference type="SUPFAM" id="SSF51055">
    <property type="entry name" value="Carbohydrate binding domain"/>
    <property type="match status" value="2"/>
</dbReference>
<dbReference type="GO" id="GO:0030246">
    <property type="term" value="F:carbohydrate binding"/>
    <property type="evidence" value="ECO:0007669"/>
    <property type="project" value="InterPro"/>
</dbReference>
<evidence type="ECO:0000259" key="7">
    <source>
        <dbReference type="PROSITE" id="PS51484"/>
    </source>
</evidence>
<accession>A0A1I6L3L8</accession>
<keyword evidence="9" id="KW-1185">Reference proteome</keyword>
<feature type="region of interest" description="Disordered" evidence="6">
    <location>
        <begin position="40"/>
        <end position="203"/>
    </location>
</feature>
<keyword evidence="3" id="KW-0732">Signal</keyword>
<feature type="region of interest" description="Disordered" evidence="6">
    <location>
        <begin position="214"/>
        <end position="233"/>
    </location>
</feature>
<reference evidence="8 9" key="1">
    <citation type="submission" date="2016-10" db="EMBL/GenBank/DDBJ databases">
        <authorList>
            <person name="de Groot N.N."/>
        </authorList>
    </citation>
    <scope>NUCLEOTIDE SEQUENCE [LARGE SCALE GENOMIC DNA]</scope>
    <source>
        <strain evidence="8 9">CGMCC 1.10457</strain>
    </source>
</reference>
<feature type="region of interest" description="Disordered" evidence="6">
    <location>
        <begin position="781"/>
        <end position="805"/>
    </location>
</feature>
<dbReference type="RefSeq" id="WP_177227388.1">
    <property type="nucleotide sequence ID" value="NZ_FOZK01000002.1"/>
</dbReference>
<evidence type="ECO:0000256" key="1">
    <source>
        <dbReference type="ARBA" id="ARBA00004236"/>
    </source>
</evidence>
<keyword evidence="4" id="KW-0378">Hydrolase</keyword>
<dbReference type="Proteomes" id="UP000199062">
    <property type="component" value="Unassembled WGS sequence"/>
</dbReference>
<dbReference type="Gene3D" id="2.10.10.20">
    <property type="entry name" value="Carbohydrate-binding module superfamily 5/12"/>
    <property type="match status" value="2"/>
</dbReference>
<dbReference type="CDD" id="cd12215">
    <property type="entry name" value="ChiC_BD"/>
    <property type="match status" value="2"/>
</dbReference>
<sequence>MTGERKSNETDRSGALGRRRFLQATGGLVVAGALGSNVASAQTASEPSRWSDPATWDGSLPEAGDQVTIEEGDHVVLDTSPPPLDGVLVNGTLEFADDSIVSGDNSGSGGSSDSDDGSDGSTGSDGDNDGTDTSGSDDSGDAASCPAPWDSGTVYREGDRATYDGTRWEAQWWTEGDEPGASQWGPWEELGPCEGTADGDGSDEANQLVLEESGDSSGRFDGEGTACAPRWQPVDSHDAAYTSGDVVSHDGANWEAQWYTQDDEPGEADVWEEVEACSIVAGDDGHGSADVDLELTTTWLLAEGSNSLIRIGSADEPYEHDVRITLVGLGHGNVRGEDDMAIGTKFLGTWDGGSIEIHGASREKTDWTQLDASADAGAETITLADAVDWEAGDQIAIAPSGSDPWQAERRTVESVNGTQVTLDEPLEHDHYGAVETHAGTELDMRAEVGLLTRNVELRGDELSYRDRNQGVDSEYAPGFGGHGIFADPGRVRIEGLEGFRLGQTGLQARYPLHFHHGHDQDGSYIRHNSVWHSFQRGINAHGTGNVLIEGNVVFDTIDHSYLVEEGLPAEEGNVFRENLAILTKNVRESDRAFGGYLENPGDVRRRPKQQNSYRPAAFWISNPSNELVGNHAAGGYGAMGFFYDGHDESDVGLDASEFEITFEDNVAHSYSVRPQKQLDGYTGDVGEDALLRSWRMSHYQHICQGIGLMMQLEPMEIDPDEIPKNREDLLTGFTAYKCEHSGVWTEFQTSILEDSVIADFNIGHFAMGGSETRDTVFVGRDATDNDVAPPPTRFKTGGPNLEGPALHDATDGGQYEKLAPTTTNVDYVDVRLEHNSRLTPSARTTDE</sequence>
<dbReference type="OrthoDB" id="8638at2157"/>
<keyword evidence="2" id="KW-0472">Membrane</keyword>
<dbReference type="PANTHER" id="PTHR46769:SF2">
    <property type="entry name" value="FIBROCYSTIN-L ISOFORM 2 PRECURSOR-RELATED"/>
    <property type="match status" value="1"/>
</dbReference>
<feature type="domain" description="G8" evidence="7">
    <location>
        <begin position="54"/>
        <end position="178"/>
    </location>
</feature>
<dbReference type="Pfam" id="PF02839">
    <property type="entry name" value="CBM_5_12"/>
    <property type="match status" value="2"/>
</dbReference>
<dbReference type="InterPro" id="IPR055401">
    <property type="entry name" value="CEMIP_beta-hel_dom"/>
</dbReference>
<keyword evidence="5" id="KW-0325">Glycoprotein</keyword>
<feature type="domain" description="G8" evidence="7">
    <location>
        <begin position="229"/>
        <end position="372"/>
    </location>
</feature>
<dbReference type="GO" id="GO:0005975">
    <property type="term" value="P:carbohydrate metabolic process"/>
    <property type="evidence" value="ECO:0007669"/>
    <property type="project" value="InterPro"/>
</dbReference>
<evidence type="ECO:0000256" key="6">
    <source>
        <dbReference type="SAM" id="MobiDB-lite"/>
    </source>
</evidence>
<dbReference type="Pfam" id="PF10162">
    <property type="entry name" value="G8"/>
    <property type="match status" value="2"/>
</dbReference>
<dbReference type="AlphaFoldDB" id="A0A1I6L3L8"/>
<dbReference type="SUPFAM" id="SSF51126">
    <property type="entry name" value="Pectin lyase-like"/>
    <property type="match status" value="1"/>
</dbReference>
<dbReference type="EMBL" id="FOZK01000002">
    <property type="protein sequence ID" value="SFR98061.1"/>
    <property type="molecule type" value="Genomic_DNA"/>
</dbReference>
<proteinExistence type="predicted"/>
<keyword evidence="2" id="KW-1003">Cell membrane</keyword>
<evidence type="ECO:0000256" key="2">
    <source>
        <dbReference type="ARBA" id="ARBA00022475"/>
    </source>
</evidence>
<evidence type="ECO:0000313" key="9">
    <source>
        <dbReference type="Proteomes" id="UP000199062"/>
    </source>
</evidence>
<name>A0A1I6L3L8_9EURY</name>
<protein>
    <submittedName>
        <fullName evidence="8">Carbohydrate binding domain-containing protein</fullName>
    </submittedName>
</protein>
<evidence type="ECO:0000256" key="3">
    <source>
        <dbReference type="ARBA" id="ARBA00022729"/>
    </source>
</evidence>
<dbReference type="SMART" id="SM00495">
    <property type="entry name" value="ChtBD3"/>
    <property type="match status" value="2"/>
</dbReference>
<dbReference type="GO" id="GO:0005576">
    <property type="term" value="C:extracellular region"/>
    <property type="evidence" value="ECO:0007669"/>
    <property type="project" value="InterPro"/>
</dbReference>
<dbReference type="GO" id="GO:0005886">
    <property type="term" value="C:plasma membrane"/>
    <property type="evidence" value="ECO:0007669"/>
    <property type="project" value="UniProtKB-SubCell"/>
</dbReference>
<dbReference type="GO" id="GO:0004553">
    <property type="term" value="F:hydrolase activity, hydrolyzing O-glycosyl compounds"/>
    <property type="evidence" value="ECO:0007669"/>
    <property type="project" value="InterPro"/>
</dbReference>
<evidence type="ECO:0000256" key="5">
    <source>
        <dbReference type="ARBA" id="ARBA00023180"/>
    </source>
</evidence>
<evidence type="ECO:0000313" key="8">
    <source>
        <dbReference type="EMBL" id="SFR98061.1"/>
    </source>
</evidence>
<dbReference type="Pfam" id="PF24606">
    <property type="entry name" value="CEMIP_beta-hel"/>
    <property type="match status" value="1"/>
</dbReference>
<dbReference type="InterPro" id="IPR052387">
    <property type="entry name" value="Fibrocystin"/>
</dbReference>
<gene>
    <name evidence="8" type="ORF">SAMN05216559_1965</name>
</gene>
<dbReference type="InterPro" id="IPR006311">
    <property type="entry name" value="TAT_signal"/>
</dbReference>
<dbReference type="InterPro" id="IPR003610">
    <property type="entry name" value="CBM5/12"/>
</dbReference>
<dbReference type="InterPro" id="IPR011050">
    <property type="entry name" value="Pectin_lyase_fold/virulence"/>
</dbReference>
<dbReference type="InterPro" id="IPR019316">
    <property type="entry name" value="G8_domain"/>
</dbReference>
<organism evidence="8 9">
    <name type="scientific">Halomicrobium zhouii</name>
    <dbReference type="NCBI Taxonomy" id="767519"/>
    <lineage>
        <taxon>Archaea</taxon>
        <taxon>Methanobacteriati</taxon>
        <taxon>Methanobacteriota</taxon>
        <taxon>Stenosarchaea group</taxon>
        <taxon>Halobacteria</taxon>
        <taxon>Halobacteriales</taxon>
        <taxon>Haloarculaceae</taxon>
        <taxon>Halomicrobium</taxon>
    </lineage>
</organism>
<dbReference type="PROSITE" id="PS51484">
    <property type="entry name" value="G8"/>
    <property type="match status" value="2"/>
</dbReference>
<dbReference type="InterPro" id="IPR036573">
    <property type="entry name" value="CBM_sf_5/12"/>
</dbReference>
<feature type="compositionally biased region" description="Low complexity" evidence="6">
    <location>
        <begin position="119"/>
        <end position="137"/>
    </location>
</feature>